<dbReference type="InterPro" id="IPR036390">
    <property type="entry name" value="WH_DNA-bd_sf"/>
</dbReference>
<dbReference type="InterPro" id="IPR008570">
    <property type="entry name" value="ESCRT-II_cplx_Vps25-sub"/>
</dbReference>
<keyword evidence="4" id="KW-0813">Transport</keyword>
<evidence type="ECO:0000256" key="2">
    <source>
        <dbReference type="ARBA" id="ARBA00009674"/>
    </source>
</evidence>
<dbReference type="Pfam" id="PF05871">
    <property type="entry name" value="ESCRT-II"/>
    <property type="match status" value="1"/>
</dbReference>
<organism evidence="8 9">
    <name type="scientific">Glonium stellatum</name>
    <dbReference type="NCBI Taxonomy" id="574774"/>
    <lineage>
        <taxon>Eukaryota</taxon>
        <taxon>Fungi</taxon>
        <taxon>Dikarya</taxon>
        <taxon>Ascomycota</taxon>
        <taxon>Pezizomycotina</taxon>
        <taxon>Dothideomycetes</taxon>
        <taxon>Pleosporomycetidae</taxon>
        <taxon>Gloniales</taxon>
        <taxon>Gloniaceae</taxon>
        <taxon>Glonium</taxon>
    </lineage>
</organism>
<dbReference type="InterPro" id="IPR014041">
    <property type="entry name" value="ESCRT-II_cplx_Vps25-sub_N"/>
</dbReference>
<dbReference type="FunFam" id="1.10.10.10:FF:000141">
    <property type="entry name" value="vacuolar protein-sorting-associated protein 25"/>
    <property type="match status" value="1"/>
</dbReference>
<dbReference type="GO" id="GO:0016236">
    <property type="term" value="P:macroautophagy"/>
    <property type="evidence" value="ECO:0007669"/>
    <property type="project" value="UniProtKB-ARBA"/>
</dbReference>
<dbReference type="EMBL" id="KV749931">
    <property type="protein sequence ID" value="OCL07034.1"/>
    <property type="molecule type" value="Genomic_DNA"/>
</dbReference>
<protein>
    <recommendedName>
        <fullName evidence="3">Vacuolar protein-sorting-associated protein 25</fullName>
    </recommendedName>
    <alternativeName>
        <fullName evidence="7">ESCRT-II complex subunit VPS25</fullName>
    </alternativeName>
</protein>
<dbReference type="InterPro" id="IPR036388">
    <property type="entry name" value="WH-like_DNA-bd_sf"/>
</dbReference>
<dbReference type="GO" id="GO:0043328">
    <property type="term" value="P:protein transport to vacuole involved in ubiquitin-dependent protein catabolic process via the multivesicular body sorting pathway"/>
    <property type="evidence" value="ECO:0007669"/>
    <property type="project" value="TreeGrafter"/>
</dbReference>
<evidence type="ECO:0000256" key="7">
    <source>
        <dbReference type="ARBA" id="ARBA00030094"/>
    </source>
</evidence>
<keyword evidence="5" id="KW-0963">Cytoplasm</keyword>
<dbReference type="GO" id="GO:0042803">
    <property type="term" value="F:protein homodimerization activity"/>
    <property type="evidence" value="ECO:0007669"/>
    <property type="project" value="TreeGrafter"/>
</dbReference>
<reference evidence="8 9" key="1">
    <citation type="journal article" date="2016" name="Nat. Commun.">
        <title>Ectomycorrhizal ecology is imprinted in the genome of the dominant symbiotic fungus Cenococcum geophilum.</title>
        <authorList>
            <consortium name="DOE Joint Genome Institute"/>
            <person name="Peter M."/>
            <person name="Kohler A."/>
            <person name="Ohm R.A."/>
            <person name="Kuo A."/>
            <person name="Krutzmann J."/>
            <person name="Morin E."/>
            <person name="Arend M."/>
            <person name="Barry K.W."/>
            <person name="Binder M."/>
            <person name="Choi C."/>
            <person name="Clum A."/>
            <person name="Copeland A."/>
            <person name="Grisel N."/>
            <person name="Haridas S."/>
            <person name="Kipfer T."/>
            <person name="LaButti K."/>
            <person name="Lindquist E."/>
            <person name="Lipzen A."/>
            <person name="Maire R."/>
            <person name="Meier B."/>
            <person name="Mihaltcheva S."/>
            <person name="Molinier V."/>
            <person name="Murat C."/>
            <person name="Poggeler S."/>
            <person name="Quandt C.A."/>
            <person name="Sperisen C."/>
            <person name="Tritt A."/>
            <person name="Tisserant E."/>
            <person name="Crous P.W."/>
            <person name="Henrissat B."/>
            <person name="Nehls U."/>
            <person name="Egli S."/>
            <person name="Spatafora J.W."/>
            <person name="Grigoriev I.V."/>
            <person name="Martin F.M."/>
        </authorList>
    </citation>
    <scope>NUCLEOTIDE SEQUENCE [LARGE SCALE GENOMIC DNA]</scope>
    <source>
        <strain evidence="8 9">CBS 207.34</strain>
    </source>
</reference>
<comment type="similarity">
    <text evidence="2">Belongs to the VPS25 family.</text>
</comment>
<evidence type="ECO:0000256" key="1">
    <source>
        <dbReference type="ARBA" id="ARBA00004496"/>
    </source>
</evidence>
<dbReference type="SUPFAM" id="SSF46785">
    <property type="entry name" value="Winged helix' DNA-binding domain"/>
    <property type="match status" value="2"/>
</dbReference>
<evidence type="ECO:0000256" key="5">
    <source>
        <dbReference type="ARBA" id="ARBA00022490"/>
    </source>
</evidence>
<dbReference type="Proteomes" id="UP000250140">
    <property type="component" value="Unassembled WGS sequence"/>
</dbReference>
<dbReference type="GO" id="GO:0005198">
    <property type="term" value="F:structural molecule activity"/>
    <property type="evidence" value="ECO:0007669"/>
    <property type="project" value="TreeGrafter"/>
</dbReference>
<keyword evidence="6" id="KW-0653">Protein transport</keyword>
<gene>
    <name evidence="8" type="ORF">AOQ84DRAFT_389758</name>
</gene>
<evidence type="ECO:0000256" key="3">
    <source>
        <dbReference type="ARBA" id="ARBA00017934"/>
    </source>
</evidence>
<dbReference type="AlphaFoldDB" id="A0A8E2JRP6"/>
<dbReference type="FunFam" id="1.10.10.570:FF:000003">
    <property type="entry name" value="Vacuolar protein-sorting-associated protein 25"/>
    <property type="match status" value="1"/>
</dbReference>
<proteinExistence type="inferred from homology"/>
<dbReference type="PANTHER" id="PTHR13149:SF0">
    <property type="entry name" value="VACUOLAR PROTEIN-SORTING-ASSOCIATED PROTEIN 25"/>
    <property type="match status" value="1"/>
</dbReference>
<keyword evidence="9" id="KW-1185">Reference proteome</keyword>
<dbReference type="OrthoDB" id="245150at2759"/>
<dbReference type="Gene3D" id="1.10.10.570">
    <property type="entry name" value="Winged helix' DNA-binding domain. Chain C. Domain 1"/>
    <property type="match status" value="1"/>
</dbReference>
<evidence type="ECO:0000313" key="8">
    <source>
        <dbReference type="EMBL" id="OCL07034.1"/>
    </source>
</evidence>
<comment type="subcellular location">
    <subcellularLocation>
        <location evidence="1">Cytoplasm</location>
    </subcellularLocation>
</comment>
<name>A0A8E2JRP6_9PEZI</name>
<dbReference type="Gene3D" id="1.10.10.10">
    <property type="entry name" value="Winged helix-like DNA-binding domain superfamily/Winged helix DNA-binding domain"/>
    <property type="match status" value="1"/>
</dbReference>
<accession>A0A8E2JRP6</accession>
<dbReference type="GO" id="GO:0000814">
    <property type="term" value="C:ESCRT II complex"/>
    <property type="evidence" value="ECO:0007669"/>
    <property type="project" value="InterPro"/>
</dbReference>
<evidence type="ECO:0000313" key="9">
    <source>
        <dbReference type="Proteomes" id="UP000250140"/>
    </source>
</evidence>
<sequence length="207" mass="22908">MASTSAAGPSNNKPFQFPPHYAFPPFFTLQPTLSTRTSQLHSWSQLIQAYCRHHHLFSLTLIDALATPLFHNAPLRRQLSARDARAIVDWMSSAEGDSRAEWIGAAPKKAAATAAAAADGDEDTRGRFWVFWRKPEEWAGVLEAWVDATGQRGSVLTLYELAESDATANQEFHGIDAELLQRSLMVLVKRGKAQMFGGEGEMGVKFF</sequence>
<dbReference type="PANTHER" id="PTHR13149">
    <property type="entry name" value="VACUOLAR PROTEIN SORTING-ASSOCIATED PROTEIN VPS25"/>
    <property type="match status" value="1"/>
</dbReference>
<evidence type="ECO:0000256" key="6">
    <source>
        <dbReference type="ARBA" id="ARBA00022927"/>
    </source>
</evidence>
<evidence type="ECO:0000256" key="4">
    <source>
        <dbReference type="ARBA" id="ARBA00022448"/>
    </source>
</evidence>